<reference evidence="6" key="1">
    <citation type="submission" date="2018-05" db="EMBL/GenBank/DDBJ databases">
        <authorList>
            <person name="Lanie J.A."/>
            <person name="Ng W.-L."/>
            <person name="Kazmierczak K.M."/>
            <person name="Andrzejewski T.M."/>
            <person name="Davidsen T.M."/>
            <person name="Wayne K.J."/>
            <person name="Tettelin H."/>
            <person name="Glass J.I."/>
            <person name="Rusch D."/>
            <person name="Podicherti R."/>
            <person name="Tsui H.-C.T."/>
            <person name="Winkler M.E."/>
        </authorList>
    </citation>
    <scope>NUCLEOTIDE SEQUENCE</scope>
</reference>
<proteinExistence type="predicted"/>
<evidence type="ECO:0000259" key="4">
    <source>
        <dbReference type="PROSITE" id="PS50042"/>
    </source>
</evidence>
<dbReference type="InterPro" id="IPR018490">
    <property type="entry name" value="cNMP-bd_dom_sf"/>
</dbReference>
<dbReference type="InterPro" id="IPR036390">
    <property type="entry name" value="WH_DNA-bd_sf"/>
</dbReference>
<dbReference type="InterPro" id="IPR012318">
    <property type="entry name" value="HTH_CRP"/>
</dbReference>
<evidence type="ECO:0000256" key="2">
    <source>
        <dbReference type="ARBA" id="ARBA00023125"/>
    </source>
</evidence>
<dbReference type="Pfam" id="PF13545">
    <property type="entry name" value="HTH_Crp_2"/>
    <property type="match status" value="1"/>
</dbReference>
<evidence type="ECO:0000256" key="3">
    <source>
        <dbReference type="ARBA" id="ARBA00023163"/>
    </source>
</evidence>
<dbReference type="Gene3D" id="1.10.10.10">
    <property type="entry name" value="Winged helix-like DNA-binding domain superfamily/Winged helix DNA-binding domain"/>
    <property type="match status" value="1"/>
</dbReference>
<feature type="domain" description="HTH crp-type" evidence="5">
    <location>
        <begin position="139"/>
        <end position="213"/>
    </location>
</feature>
<dbReference type="PROSITE" id="PS50042">
    <property type="entry name" value="CNMP_BINDING_3"/>
    <property type="match status" value="1"/>
</dbReference>
<evidence type="ECO:0000313" key="6">
    <source>
        <dbReference type="EMBL" id="SUZ83556.1"/>
    </source>
</evidence>
<sequence length="228" mass="24767">MPLHLVPVRDRKLFRLVKHSVPVKLVKGRSLYTPGDLARDVFLVHSGFIRLVLPGMEKGAGDRTVSVAVPSELFGDEAFVEGHRRYGAIAGSTCTVFPLPKGKVLAGLKTAKKSLNAYLEGVERELHRLRHAQGGSGGPTASQRLAEVLLDLGVRCGDKTGRGIDLSVRFTHQVLADLAGAHRATATTLINDWLYDDVIGTKPNGCFQLLKPQELWALAGYDLKEPAK</sequence>
<dbReference type="InterPro" id="IPR000595">
    <property type="entry name" value="cNMP-bd_dom"/>
</dbReference>
<dbReference type="GO" id="GO:0003677">
    <property type="term" value="F:DNA binding"/>
    <property type="evidence" value="ECO:0007669"/>
    <property type="project" value="UniProtKB-KW"/>
</dbReference>
<dbReference type="InterPro" id="IPR014710">
    <property type="entry name" value="RmlC-like_jellyroll"/>
</dbReference>
<dbReference type="Pfam" id="PF00027">
    <property type="entry name" value="cNMP_binding"/>
    <property type="match status" value="1"/>
</dbReference>
<evidence type="ECO:0000259" key="5">
    <source>
        <dbReference type="PROSITE" id="PS51063"/>
    </source>
</evidence>
<dbReference type="GO" id="GO:0006355">
    <property type="term" value="P:regulation of DNA-templated transcription"/>
    <property type="evidence" value="ECO:0007669"/>
    <property type="project" value="InterPro"/>
</dbReference>
<accession>A0A381QVV9</accession>
<dbReference type="CDD" id="cd00038">
    <property type="entry name" value="CAP_ED"/>
    <property type="match status" value="1"/>
</dbReference>
<protein>
    <recommendedName>
        <fullName evidence="7">Cyclic nucleotide-binding domain-containing protein</fullName>
    </recommendedName>
</protein>
<dbReference type="InterPro" id="IPR036388">
    <property type="entry name" value="WH-like_DNA-bd_sf"/>
</dbReference>
<keyword evidence="1" id="KW-0805">Transcription regulation</keyword>
<dbReference type="PROSITE" id="PS51063">
    <property type="entry name" value="HTH_CRP_2"/>
    <property type="match status" value="1"/>
</dbReference>
<keyword evidence="3" id="KW-0804">Transcription</keyword>
<dbReference type="SUPFAM" id="SSF51206">
    <property type="entry name" value="cAMP-binding domain-like"/>
    <property type="match status" value="1"/>
</dbReference>
<keyword evidence="2" id="KW-0238">DNA-binding</keyword>
<gene>
    <name evidence="6" type="ORF">METZ01_LOCUS36410</name>
</gene>
<dbReference type="SUPFAM" id="SSF46785">
    <property type="entry name" value="Winged helix' DNA-binding domain"/>
    <property type="match status" value="1"/>
</dbReference>
<organism evidence="6">
    <name type="scientific">marine metagenome</name>
    <dbReference type="NCBI Taxonomy" id="408172"/>
    <lineage>
        <taxon>unclassified sequences</taxon>
        <taxon>metagenomes</taxon>
        <taxon>ecological metagenomes</taxon>
    </lineage>
</organism>
<evidence type="ECO:0000256" key="1">
    <source>
        <dbReference type="ARBA" id="ARBA00023015"/>
    </source>
</evidence>
<dbReference type="EMBL" id="UINC01001556">
    <property type="protein sequence ID" value="SUZ83556.1"/>
    <property type="molecule type" value="Genomic_DNA"/>
</dbReference>
<feature type="domain" description="Cyclic nucleotide-binding" evidence="4">
    <location>
        <begin position="4"/>
        <end position="89"/>
    </location>
</feature>
<dbReference type="AlphaFoldDB" id="A0A381QVV9"/>
<dbReference type="Gene3D" id="2.60.120.10">
    <property type="entry name" value="Jelly Rolls"/>
    <property type="match status" value="1"/>
</dbReference>
<name>A0A381QVV9_9ZZZZ</name>
<evidence type="ECO:0008006" key="7">
    <source>
        <dbReference type="Google" id="ProtNLM"/>
    </source>
</evidence>